<keyword evidence="5" id="KW-1133">Transmembrane helix</keyword>
<feature type="region of interest" description="Disordered" evidence="9">
    <location>
        <begin position="68"/>
        <end position="95"/>
    </location>
</feature>
<dbReference type="InterPro" id="IPR028168">
    <property type="entry name" value="KASH5_CC"/>
</dbReference>
<dbReference type="Proteomes" id="UP000265020">
    <property type="component" value="Unassembled WGS sequence"/>
</dbReference>
<evidence type="ECO:0000256" key="6">
    <source>
        <dbReference type="ARBA" id="ARBA00023054"/>
    </source>
</evidence>
<evidence type="ECO:0000313" key="13">
    <source>
        <dbReference type="Proteomes" id="UP000265020"/>
    </source>
</evidence>
<evidence type="ECO:0000256" key="8">
    <source>
        <dbReference type="SAM" id="Coils"/>
    </source>
</evidence>
<reference evidence="12" key="1">
    <citation type="submission" date="2025-08" db="UniProtKB">
        <authorList>
            <consortium name="Ensembl"/>
        </authorList>
    </citation>
    <scope>IDENTIFICATION</scope>
</reference>
<evidence type="ECO:0000256" key="9">
    <source>
        <dbReference type="SAM" id="MobiDB-lite"/>
    </source>
</evidence>
<keyword evidence="13" id="KW-1185">Reference proteome</keyword>
<proteinExistence type="predicted"/>
<dbReference type="OMA" id="MERENQG"/>
<protein>
    <submittedName>
        <fullName evidence="12">Lymphoid-restricted membrane protein</fullName>
    </submittedName>
</protein>
<keyword evidence="4" id="KW-0812">Transmembrane</keyword>
<keyword evidence="7" id="KW-0472">Membrane</keyword>
<feature type="region of interest" description="Disordered" evidence="9">
    <location>
        <begin position="18"/>
        <end position="40"/>
    </location>
</feature>
<evidence type="ECO:0000256" key="3">
    <source>
        <dbReference type="ARBA" id="ARBA00022490"/>
    </source>
</evidence>
<keyword evidence="6 8" id="KW-0175">Coiled coil</keyword>
<feature type="compositionally biased region" description="Low complexity" evidence="9">
    <location>
        <begin position="68"/>
        <end position="82"/>
    </location>
</feature>
<dbReference type="InterPro" id="IPR039508">
    <property type="entry name" value="KASH5_EF-hand-like_dom"/>
</dbReference>
<dbReference type="PANTHER" id="PTHR15352">
    <property type="entry name" value="LYMPHOID-RESTRICTED MEMBRANE PROTEIN, JAW1"/>
    <property type="match status" value="1"/>
</dbReference>
<dbReference type="GeneTree" id="ENSGT00530000063722"/>
<keyword evidence="3" id="KW-0963">Cytoplasm</keyword>
<dbReference type="Ensembl" id="ENSCVAT00000014583.1">
    <property type="protein sequence ID" value="ENSCVAP00000000728.1"/>
    <property type="gene ID" value="ENSCVAG00000001695.1"/>
</dbReference>
<evidence type="ECO:0000313" key="12">
    <source>
        <dbReference type="Ensembl" id="ENSCVAP00000000728.1"/>
    </source>
</evidence>
<dbReference type="AlphaFoldDB" id="A0A3Q2C7T9"/>
<accession>A0A3Q2C7T9</accession>
<dbReference type="PANTHER" id="PTHR15352:SF3">
    <property type="entry name" value="INOSITOL 1,4,5-TRIPHOSPHATE RECEPTOR ASSOCIATED 2"/>
    <property type="match status" value="1"/>
</dbReference>
<organism evidence="12 13">
    <name type="scientific">Cyprinodon variegatus</name>
    <name type="common">Sheepshead minnow</name>
    <dbReference type="NCBI Taxonomy" id="28743"/>
    <lineage>
        <taxon>Eukaryota</taxon>
        <taxon>Metazoa</taxon>
        <taxon>Chordata</taxon>
        <taxon>Craniata</taxon>
        <taxon>Vertebrata</taxon>
        <taxon>Euteleostomi</taxon>
        <taxon>Actinopterygii</taxon>
        <taxon>Neopterygii</taxon>
        <taxon>Teleostei</taxon>
        <taxon>Neoteleostei</taxon>
        <taxon>Acanthomorphata</taxon>
        <taxon>Ovalentaria</taxon>
        <taxon>Atherinomorphae</taxon>
        <taxon>Cyprinodontiformes</taxon>
        <taxon>Cyprinodontidae</taxon>
        <taxon>Cyprinodon</taxon>
    </lineage>
</organism>
<dbReference type="Pfam" id="PF05781">
    <property type="entry name" value="MRVI1"/>
    <property type="match status" value="1"/>
</dbReference>
<reference evidence="12" key="2">
    <citation type="submission" date="2025-09" db="UniProtKB">
        <authorList>
            <consortium name="Ensembl"/>
        </authorList>
    </citation>
    <scope>IDENTIFICATION</scope>
</reference>
<feature type="compositionally biased region" description="Polar residues" evidence="9">
    <location>
        <begin position="24"/>
        <end position="40"/>
    </location>
</feature>
<evidence type="ECO:0000259" key="11">
    <source>
        <dbReference type="Pfam" id="PF14662"/>
    </source>
</evidence>
<evidence type="ECO:0000259" key="10">
    <source>
        <dbReference type="Pfam" id="PF14658"/>
    </source>
</evidence>
<dbReference type="Pfam" id="PF14662">
    <property type="entry name" value="KASH_CCD"/>
    <property type="match status" value="1"/>
</dbReference>
<name>A0A3Q2C7T9_CYPVA</name>
<evidence type="ECO:0000256" key="2">
    <source>
        <dbReference type="ARBA" id="ARBA00004496"/>
    </source>
</evidence>
<evidence type="ECO:0000256" key="7">
    <source>
        <dbReference type="ARBA" id="ARBA00023136"/>
    </source>
</evidence>
<feature type="coiled-coil region" evidence="8">
    <location>
        <begin position="335"/>
        <end position="497"/>
    </location>
</feature>
<dbReference type="GO" id="GO:0005789">
    <property type="term" value="C:endoplasmic reticulum membrane"/>
    <property type="evidence" value="ECO:0007669"/>
    <property type="project" value="TreeGrafter"/>
</dbReference>
<feature type="region of interest" description="Disordered" evidence="9">
    <location>
        <begin position="145"/>
        <end position="169"/>
    </location>
</feature>
<sequence>HNPVDSICRKLQTIQWRGDREPNSPFQIPKLSSSSYDSPQSGLRHNLEAILKKGAFVRDEEEKLKAMGMPSSAASHSSGLGSYHPLTTPDCNRSTPANVTYTITSTLGERRGADGSDVKQFKAWQRYCSTPTGHSRDSPYFTFTRGPNSTQSECSSQRASPPQSRTFTPGNSTLSYNVNFCSADRTNSADCELAYPALVVKRLSMGESSVNSENKRNMAEISLICEENLLDTIFHACDTQRRKVYVSHIVDYLRHTTSRSSEDSGLEELCNMLDPEQKDVSIDLDTYHAVMREWIDDCRNSRRSMLLNMTSGSLEAFGGEASRMESETSELVYCVADLQMSNQKLQEEVRKLKQVVESMEEGNQKLAEENEDLRNQARNQQLAQKEKMLKEEVEEMKATLSCTEEGRARASAHSKHMERENQSLITKIASLQDENFKITMENDELQKKIRELCDINTDLQVQIHSFDSVIGEKESVIVEKSKQLDELKATVEEYSAITEQCLRKDKNRLESQMQMILPDLALSVAYRLNQSSLGSLQTELALAQSPLELDETLDREVLLLLQGPNTEHVALEFKSLLNKLVQAELDARRADWAVGLDQLAQYTDSLEKELIKMAGNMRRSRTDILHLSVVQEQENQKRQLSEELEQLKISQDSREASCQTAEFQRLALGFKCDMFTLEKRLRLEERSRDLAEENVRREVSSCQGLLQALTPLCEDDSQSMEIIQRLQKNLEILNQSMTRVSSRSEMLGAIHQENRIGKAVEVMIQHVENLRRTYTKEHSELLELREALMQSERSFGSQTEKDFRGKKQPSKYTICFDNVASKSMTRPPLKRFVSSAAWVDTEDPPDMTKTGLLALLASLVMQPAVDAAPVGTGDSWMTIQQLLWPYTGLRHNGQ</sequence>
<evidence type="ECO:0000256" key="1">
    <source>
        <dbReference type="ARBA" id="ARBA00004167"/>
    </source>
</evidence>
<dbReference type="InterPro" id="IPR008677">
    <property type="entry name" value="MRVI1"/>
</dbReference>
<evidence type="ECO:0000256" key="4">
    <source>
        <dbReference type="ARBA" id="ARBA00022692"/>
    </source>
</evidence>
<feature type="domain" description="Protein KASH5 EF-hand-like" evidence="10">
    <location>
        <begin position="232"/>
        <end position="295"/>
    </location>
</feature>
<feature type="domain" description="KASH5-like coiled-coil" evidence="11">
    <location>
        <begin position="327"/>
        <end position="515"/>
    </location>
</feature>
<comment type="subcellular location">
    <subcellularLocation>
        <location evidence="2">Cytoplasm</location>
    </subcellularLocation>
    <subcellularLocation>
        <location evidence="1">Membrane</location>
        <topology evidence="1">Single-pass membrane protein</topology>
    </subcellularLocation>
</comment>
<evidence type="ECO:0000256" key="5">
    <source>
        <dbReference type="ARBA" id="ARBA00022989"/>
    </source>
</evidence>
<dbReference type="Pfam" id="PF14658">
    <property type="entry name" value="EF-hand_9"/>
    <property type="match status" value="1"/>
</dbReference>